<dbReference type="Pfam" id="PF03734">
    <property type="entry name" value="YkuD"/>
    <property type="match status" value="1"/>
</dbReference>
<keyword evidence="3" id="KW-0808">Transferase</keyword>
<organism evidence="9 10">
    <name type="scientific">Methylocystis heyeri</name>
    <dbReference type="NCBI Taxonomy" id="391905"/>
    <lineage>
        <taxon>Bacteria</taxon>
        <taxon>Pseudomonadati</taxon>
        <taxon>Pseudomonadota</taxon>
        <taxon>Alphaproteobacteria</taxon>
        <taxon>Hyphomicrobiales</taxon>
        <taxon>Methylocystaceae</taxon>
        <taxon>Methylocystis</taxon>
    </lineage>
</organism>
<evidence type="ECO:0000256" key="3">
    <source>
        <dbReference type="ARBA" id="ARBA00022679"/>
    </source>
</evidence>
<dbReference type="PROSITE" id="PS52029">
    <property type="entry name" value="LD_TPASE"/>
    <property type="match status" value="1"/>
</dbReference>
<dbReference type="PANTHER" id="PTHR38589">
    <property type="entry name" value="BLR0621 PROTEIN"/>
    <property type="match status" value="1"/>
</dbReference>
<evidence type="ECO:0000313" key="10">
    <source>
        <dbReference type="Proteomes" id="UP000309061"/>
    </source>
</evidence>
<feature type="active site" description="Nucleophile" evidence="7">
    <location>
        <position position="168"/>
    </location>
</feature>
<comment type="pathway">
    <text evidence="1 7">Cell wall biogenesis; peptidoglycan biosynthesis.</text>
</comment>
<comment type="similarity">
    <text evidence="2">Belongs to the YkuD family.</text>
</comment>
<feature type="domain" description="L,D-TPase catalytic" evidence="8">
    <location>
        <begin position="19"/>
        <end position="192"/>
    </location>
</feature>
<dbReference type="EMBL" id="CP046052">
    <property type="protein sequence ID" value="QGM48014.1"/>
    <property type="molecule type" value="Genomic_DNA"/>
</dbReference>
<accession>A0A6B8KI28</accession>
<dbReference type="GO" id="GO:0071555">
    <property type="term" value="P:cell wall organization"/>
    <property type="evidence" value="ECO:0007669"/>
    <property type="project" value="UniProtKB-UniRule"/>
</dbReference>
<evidence type="ECO:0000256" key="2">
    <source>
        <dbReference type="ARBA" id="ARBA00005992"/>
    </source>
</evidence>
<dbReference type="AlphaFoldDB" id="A0A6B8KI28"/>
<dbReference type="KEGG" id="mhey:H2LOC_009505"/>
<evidence type="ECO:0000256" key="6">
    <source>
        <dbReference type="ARBA" id="ARBA00023316"/>
    </source>
</evidence>
<dbReference type="UniPathway" id="UPA00219"/>
<evidence type="ECO:0000256" key="4">
    <source>
        <dbReference type="ARBA" id="ARBA00022960"/>
    </source>
</evidence>
<evidence type="ECO:0000313" key="9">
    <source>
        <dbReference type="EMBL" id="QGM48014.1"/>
    </source>
</evidence>
<evidence type="ECO:0000259" key="8">
    <source>
        <dbReference type="PROSITE" id="PS52029"/>
    </source>
</evidence>
<dbReference type="GO" id="GO:0009252">
    <property type="term" value="P:peptidoglycan biosynthetic process"/>
    <property type="evidence" value="ECO:0007669"/>
    <property type="project" value="UniProtKB-UniPathway"/>
</dbReference>
<dbReference type="SUPFAM" id="SSF141523">
    <property type="entry name" value="L,D-transpeptidase catalytic domain-like"/>
    <property type="match status" value="1"/>
</dbReference>
<dbReference type="GO" id="GO:0004180">
    <property type="term" value="F:carboxypeptidase activity"/>
    <property type="evidence" value="ECO:0007669"/>
    <property type="project" value="UniProtKB-ARBA"/>
</dbReference>
<keyword evidence="6 7" id="KW-0961">Cell wall biogenesis/degradation</keyword>
<keyword evidence="4 7" id="KW-0133">Cell shape</keyword>
<evidence type="ECO:0000256" key="7">
    <source>
        <dbReference type="PROSITE-ProRule" id="PRU01373"/>
    </source>
</evidence>
<dbReference type="InterPro" id="IPR038063">
    <property type="entry name" value="Transpep_catalytic_dom"/>
</dbReference>
<proteinExistence type="inferred from homology"/>
<name>A0A6B8KI28_9HYPH</name>
<evidence type="ECO:0000256" key="1">
    <source>
        <dbReference type="ARBA" id="ARBA00004752"/>
    </source>
</evidence>
<dbReference type="PANTHER" id="PTHR38589:SF1">
    <property type="entry name" value="BLR0621 PROTEIN"/>
    <property type="match status" value="1"/>
</dbReference>
<sequence length="192" mass="21292">MAGQGSLGRKLLIAKGSGAKIARLLVSRIVCGSPHRGRLRCGTLTLPCAIGRAGVTGAKREGDGATPRGSFRLLFALFRPERFSRSQFSPPARILRRSDIWCDDADSFLYNRPLRGSSRLSHEELWRKDGLYDFIGVLDYNISPRVRGRGSAIFFHIATEELGATAGCVALRRRDMARLLPRLAKKVRVEVR</sequence>
<dbReference type="InterPro" id="IPR005490">
    <property type="entry name" value="LD_TPept_cat_dom"/>
</dbReference>
<evidence type="ECO:0000256" key="5">
    <source>
        <dbReference type="ARBA" id="ARBA00022984"/>
    </source>
</evidence>
<keyword evidence="5 7" id="KW-0573">Peptidoglycan synthesis</keyword>
<protein>
    <submittedName>
        <fullName evidence="9">L,D-transpeptidase family protein</fullName>
    </submittedName>
</protein>
<reference evidence="9 10" key="1">
    <citation type="submission" date="2019-11" db="EMBL/GenBank/DDBJ databases">
        <title>The genome sequence of Methylocystis heyeri.</title>
        <authorList>
            <person name="Oshkin I.Y."/>
            <person name="Miroshnikov K."/>
            <person name="Dedysh S.N."/>
        </authorList>
    </citation>
    <scope>NUCLEOTIDE SEQUENCE [LARGE SCALE GENOMIC DNA]</scope>
    <source>
        <strain evidence="9 10">H2</strain>
    </source>
</reference>
<feature type="active site" description="Proton donor/acceptor" evidence="7">
    <location>
        <position position="156"/>
    </location>
</feature>
<dbReference type="GO" id="GO:0016740">
    <property type="term" value="F:transferase activity"/>
    <property type="evidence" value="ECO:0007669"/>
    <property type="project" value="UniProtKB-KW"/>
</dbReference>
<dbReference type="OrthoDB" id="9804204at2"/>
<gene>
    <name evidence="9" type="ORF">H2LOC_009505</name>
</gene>
<keyword evidence="10" id="KW-1185">Reference proteome</keyword>
<dbReference type="CDD" id="cd16913">
    <property type="entry name" value="YkuD_like"/>
    <property type="match status" value="1"/>
</dbReference>
<dbReference type="Proteomes" id="UP000309061">
    <property type="component" value="Chromosome"/>
</dbReference>
<dbReference type="GO" id="GO:0008360">
    <property type="term" value="P:regulation of cell shape"/>
    <property type="evidence" value="ECO:0007669"/>
    <property type="project" value="UniProtKB-UniRule"/>
</dbReference>